<keyword evidence="9" id="KW-1185">Reference proteome</keyword>
<dbReference type="FunFam" id="1.10.220.150:FF:000009">
    <property type="entry name" value="stromal membrane-associated protein 1 isoform X1"/>
    <property type="match status" value="1"/>
</dbReference>
<evidence type="ECO:0000256" key="1">
    <source>
        <dbReference type="ARBA" id="ARBA00022468"/>
    </source>
</evidence>
<evidence type="ECO:0000256" key="6">
    <source>
        <dbReference type="SAM" id="MobiDB-lite"/>
    </source>
</evidence>
<name>A0AA88UBP3_9ASTE</name>
<dbReference type="Gene3D" id="1.10.220.150">
    <property type="entry name" value="Arf GTPase activating protein"/>
    <property type="match status" value="1"/>
</dbReference>
<evidence type="ECO:0000256" key="3">
    <source>
        <dbReference type="ARBA" id="ARBA00022771"/>
    </source>
</evidence>
<sequence length="452" mass="50290">MNQKASISKELNAKHRKDVCMSTSWVFCWQILEGLLKLPENRECADCKSKAPRWASVNLGIFICMQCSGIHRSLGVHISKVRSATLDTWLPDQIASMQSMGNERSNGYWEAELPPSYDRVGIENFIRAKYVDKRWISRDGKAKSPSNVRGEKVPDYKHRPKISDGIGYASSTERFPEKGRCSQLNDTNSSVPAPKSSNPRVSEQVTPHPGKKDVQKSEPTPKAELVNRESNSTLVVSASKVESDPVVSAPKVDYATDLFNLLCVDDHKEDGFRISADNGWAGLHSATAPSKSADCISLRGAESKNQIDPHIEDLFEGLEWVQPHPQKPPTDVKNDIMNLFEKSSMVSPFAVHQQQLAMVAQQQSFLTAATAKHSGAPQTVPANWHGVGFNGMYIPAQNWGSIGNQGHGTMTKVAEKQKLMQVEPVKRTREVFSHIKFLFLMCVVVFCARWET</sequence>
<feature type="domain" description="Arf-GAP" evidence="7">
    <location>
        <begin position="29"/>
        <end position="143"/>
    </location>
</feature>
<dbReference type="PANTHER" id="PTHR46419:SF1">
    <property type="entry name" value="ARF-GAP DOMAIN-CONTAINING PROTEIN"/>
    <property type="match status" value="1"/>
</dbReference>
<reference evidence="8" key="1">
    <citation type="submission" date="2022-12" db="EMBL/GenBank/DDBJ databases">
        <title>Draft genome assemblies for two species of Escallonia (Escalloniales).</title>
        <authorList>
            <person name="Chanderbali A."/>
            <person name="Dervinis C."/>
            <person name="Anghel I."/>
            <person name="Soltis D."/>
            <person name="Soltis P."/>
            <person name="Zapata F."/>
        </authorList>
    </citation>
    <scope>NUCLEOTIDE SEQUENCE</scope>
    <source>
        <strain evidence="8">UCBG92.1500</strain>
        <tissue evidence="8">Leaf</tissue>
    </source>
</reference>
<dbReference type="InterPro" id="IPR037278">
    <property type="entry name" value="ARFGAP/RecO"/>
</dbReference>
<gene>
    <name evidence="8" type="ORF">RJ640_017652</name>
</gene>
<dbReference type="SUPFAM" id="SSF57863">
    <property type="entry name" value="ArfGap/RecO-like zinc finger"/>
    <property type="match status" value="1"/>
</dbReference>
<keyword evidence="4" id="KW-0862">Zinc</keyword>
<comment type="caution">
    <text evidence="8">The sequence shown here is derived from an EMBL/GenBank/DDBJ whole genome shotgun (WGS) entry which is preliminary data.</text>
</comment>
<evidence type="ECO:0000259" key="7">
    <source>
        <dbReference type="PROSITE" id="PS50115"/>
    </source>
</evidence>
<dbReference type="AlphaFoldDB" id="A0AA88UBP3"/>
<evidence type="ECO:0000256" key="5">
    <source>
        <dbReference type="PROSITE-ProRule" id="PRU00288"/>
    </source>
</evidence>
<dbReference type="EMBL" id="JAVXUO010002007">
    <property type="protein sequence ID" value="KAK2977128.1"/>
    <property type="molecule type" value="Genomic_DNA"/>
</dbReference>
<dbReference type="Proteomes" id="UP001187471">
    <property type="component" value="Unassembled WGS sequence"/>
</dbReference>
<dbReference type="PANTHER" id="PTHR46419">
    <property type="entry name" value="ADP-RIBOSYLATION FACTOR GTPASE-ACTIVATING PROTEIN AGD5"/>
    <property type="match status" value="1"/>
</dbReference>
<dbReference type="PRINTS" id="PR00405">
    <property type="entry name" value="REVINTRACTNG"/>
</dbReference>
<protein>
    <recommendedName>
        <fullName evidence="7">Arf-GAP domain-containing protein</fullName>
    </recommendedName>
</protein>
<dbReference type="CDD" id="cd08204">
    <property type="entry name" value="ArfGap"/>
    <property type="match status" value="1"/>
</dbReference>
<accession>A0AA88UBP3</accession>
<dbReference type="GO" id="GO:0008270">
    <property type="term" value="F:zinc ion binding"/>
    <property type="evidence" value="ECO:0007669"/>
    <property type="project" value="UniProtKB-KW"/>
</dbReference>
<evidence type="ECO:0000256" key="4">
    <source>
        <dbReference type="ARBA" id="ARBA00022833"/>
    </source>
</evidence>
<keyword evidence="2" id="KW-0479">Metal-binding</keyword>
<evidence type="ECO:0000313" key="9">
    <source>
        <dbReference type="Proteomes" id="UP001187471"/>
    </source>
</evidence>
<dbReference type="InterPro" id="IPR038508">
    <property type="entry name" value="ArfGAP_dom_sf"/>
</dbReference>
<dbReference type="PROSITE" id="PS50115">
    <property type="entry name" value="ARFGAP"/>
    <property type="match status" value="1"/>
</dbReference>
<organism evidence="8 9">
    <name type="scientific">Escallonia rubra</name>
    <dbReference type="NCBI Taxonomy" id="112253"/>
    <lineage>
        <taxon>Eukaryota</taxon>
        <taxon>Viridiplantae</taxon>
        <taxon>Streptophyta</taxon>
        <taxon>Embryophyta</taxon>
        <taxon>Tracheophyta</taxon>
        <taxon>Spermatophyta</taxon>
        <taxon>Magnoliopsida</taxon>
        <taxon>eudicotyledons</taxon>
        <taxon>Gunneridae</taxon>
        <taxon>Pentapetalae</taxon>
        <taxon>asterids</taxon>
        <taxon>campanulids</taxon>
        <taxon>Escalloniales</taxon>
        <taxon>Escalloniaceae</taxon>
        <taxon>Escallonia</taxon>
    </lineage>
</organism>
<dbReference type="InterPro" id="IPR044520">
    <property type="entry name" value="ARF_GAP_AGD5/15"/>
</dbReference>
<evidence type="ECO:0000313" key="8">
    <source>
        <dbReference type="EMBL" id="KAK2977128.1"/>
    </source>
</evidence>
<feature type="region of interest" description="Disordered" evidence="6">
    <location>
        <begin position="138"/>
        <end position="223"/>
    </location>
</feature>
<feature type="compositionally biased region" description="Basic and acidic residues" evidence="6">
    <location>
        <begin position="210"/>
        <end position="223"/>
    </location>
</feature>
<dbReference type="SMART" id="SM00105">
    <property type="entry name" value="ArfGap"/>
    <property type="match status" value="1"/>
</dbReference>
<evidence type="ECO:0000256" key="2">
    <source>
        <dbReference type="ARBA" id="ARBA00022723"/>
    </source>
</evidence>
<proteinExistence type="predicted"/>
<dbReference type="GO" id="GO:0005096">
    <property type="term" value="F:GTPase activator activity"/>
    <property type="evidence" value="ECO:0007669"/>
    <property type="project" value="UniProtKB-KW"/>
</dbReference>
<feature type="compositionally biased region" description="Polar residues" evidence="6">
    <location>
        <begin position="182"/>
        <end position="205"/>
    </location>
</feature>
<keyword evidence="3 5" id="KW-0863">Zinc-finger</keyword>
<dbReference type="InterPro" id="IPR001164">
    <property type="entry name" value="ArfGAP_dom"/>
</dbReference>
<dbReference type="Pfam" id="PF01412">
    <property type="entry name" value="ArfGap"/>
    <property type="match status" value="1"/>
</dbReference>
<keyword evidence="1" id="KW-0343">GTPase activation</keyword>